<sequence>MFYRFAFLAALFALPAFAQDYPARPSQPISDLADLLPEDAEARLSAQITSLREETGVELLLLTLDSRTPYAAAPTMEAFATNLFNHWGIGDADRNDGILIYVARSDREMRIELGSGFGSDWNHFARDVIDSNFLPYFRDDRYAEGIERGTNAAIRDIARPFAQGAPAPEPDADNSWIIFALFAASTLLLKFRQKLGDLGTSLKPCPNCGNRGLRRSRNILSKASRTAEGRGDRVTRCRKCDYRDVTPYTIRRLSSRSSSSGGGRSSGGGASGRW</sequence>
<dbReference type="Gene3D" id="3.10.310.50">
    <property type="match status" value="1"/>
</dbReference>
<protein>
    <recommendedName>
        <fullName evidence="3">TPM domain-containing protein</fullName>
    </recommendedName>
</protein>
<dbReference type="RefSeq" id="WP_051597893.1">
    <property type="nucleotide sequence ID" value="NZ_AQQY01000001.1"/>
</dbReference>
<feature type="signal peptide" evidence="2">
    <location>
        <begin position="1"/>
        <end position="18"/>
    </location>
</feature>
<organism evidence="4 5">
    <name type="scientific">Actibacterium atlanticum</name>
    <dbReference type="NCBI Taxonomy" id="1461693"/>
    <lineage>
        <taxon>Bacteria</taxon>
        <taxon>Pseudomonadati</taxon>
        <taxon>Pseudomonadota</taxon>
        <taxon>Alphaproteobacteria</taxon>
        <taxon>Rhodobacterales</taxon>
        <taxon>Roseobacteraceae</taxon>
        <taxon>Actibacterium</taxon>
    </lineage>
</organism>
<dbReference type="eggNOG" id="COG1512">
    <property type="taxonomic scope" value="Bacteria"/>
</dbReference>
<dbReference type="Proteomes" id="UP000024836">
    <property type="component" value="Unassembled WGS sequence"/>
</dbReference>
<gene>
    <name evidence="4" type="ORF">ATO10_02390</name>
</gene>
<keyword evidence="5" id="KW-1185">Reference proteome</keyword>
<dbReference type="EMBL" id="AQQY01000001">
    <property type="protein sequence ID" value="KCV83572.1"/>
    <property type="molecule type" value="Genomic_DNA"/>
</dbReference>
<feature type="domain" description="TPM" evidence="3">
    <location>
        <begin position="30"/>
        <end position="154"/>
    </location>
</feature>
<proteinExistence type="predicted"/>
<evidence type="ECO:0000313" key="5">
    <source>
        <dbReference type="Proteomes" id="UP000024836"/>
    </source>
</evidence>
<feature type="compositionally biased region" description="Gly residues" evidence="1">
    <location>
        <begin position="260"/>
        <end position="274"/>
    </location>
</feature>
<reference evidence="4 5" key="1">
    <citation type="submission" date="2013-04" db="EMBL/GenBank/DDBJ databases">
        <title>Shimia sp. 22II-S11-Z10 Genome Sequencing.</title>
        <authorList>
            <person name="Lai Q."/>
            <person name="Li G."/>
            <person name="Shao Z."/>
        </authorList>
    </citation>
    <scope>NUCLEOTIDE SEQUENCE [LARGE SCALE GENOMIC DNA]</scope>
    <source>
        <strain evidence="5">22II-S11-Z10</strain>
    </source>
</reference>
<evidence type="ECO:0000259" key="3">
    <source>
        <dbReference type="Pfam" id="PF04536"/>
    </source>
</evidence>
<comment type="caution">
    <text evidence="4">The sequence shown here is derived from an EMBL/GenBank/DDBJ whole genome shotgun (WGS) entry which is preliminary data.</text>
</comment>
<name>A0A058ZQX5_9RHOB</name>
<dbReference type="InterPro" id="IPR007621">
    <property type="entry name" value="TPM_dom"/>
</dbReference>
<dbReference type="OrthoDB" id="9810918at2"/>
<evidence type="ECO:0000256" key="2">
    <source>
        <dbReference type="SAM" id="SignalP"/>
    </source>
</evidence>
<keyword evidence="2" id="KW-0732">Signal</keyword>
<feature type="chain" id="PRO_5001571452" description="TPM domain-containing protein" evidence="2">
    <location>
        <begin position="19"/>
        <end position="274"/>
    </location>
</feature>
<dbReference type="PANTHER" id="PTHR30373:SF2">
    <property type="entry name" value="UPF0603 PROTEIN YGCG"/>
    <property type="match status" value="1"/>
</dbReference>
<dbReference type="Pfam" id="PF04536">
    <property type="entry name" value="TPM_phosphatase"/>
    <property type="match status" value="1"/>
</dbReference>
<accession>A0A058ZQX5</accession>
<evidence type="ECO:0000313" key="4">
    <source>
        <dbReference type="EMBL" id="KCV83572.1"/>
    </source>
</evidence>
<feature type="region of interest" description="Disordered" evidence="1">
    <location>
        <begin position="253"/>
        <end position="274"/>
    </location>
</feature>
<evidence type="ECO:0000256" key="1">
    <source>
        <dbReference type="SAM" id="MobiDB-lite"/>
    </source>
</evidence>
<dbReference type="STRING" id="1461693.ATO10_02390"/>
<dbReference type="PANTHER" id="PTHR30373">
    <property type="entry name" value="UPF0603 PROTEIN YGCG"/>
    <property type="match status" value="1"/>
</dbReference>
<dbReference type="AlphaFoldDB" id="A0A058ZQX5"/>